<dbReference type="CDD" id="cd00093">
    <property type="entry name" value="HTH_XRE"/>
    <property type="match status" value="1"/>
</dbReference>
<dbReference type="AlphaFoldDB" id="A0A4R0GGC3"/>
<feature type="domain" description="HTH cro/C1-type" evidence="2">
    <location>
        <begin position="22"/>
        <end position="76"/>
    </location>
</feature>
<proteinExistence type="predicted"/>
<evidence type="ECO:0000259" key="2">
    <source>
        <dbReference type="PROSITE" id="PS50943"/>
    </source>
</evidence>
<reference evidence="3 4" key="1">
    <citation type="submission" date="2019-02" db="EMBL/GenBank/DDBJ databases">
        <title>Jishengella sp. nov., isolated from a root of Zingiber montanum.</title>
        <authorList>
            <person name="Kuncharoen N."/>
            <person name="Kudo T."/>
            <person name="Masahiro Y."/>
            <person name="Ohkuma M."/>
            <person name="Tanasupawat S."/>
        </authorList>
    </citation>
    <scope>NUCLEOTIDE SEQUENCE [LARGE SCALE GENOMIC DNA]</scope>
    <source>
        <strain evidence="3 4">PLAI 1-1</strain>
    </source>
</reference>
<accession>A0A4R0GGC3</accession>
<keyword evidence="4" id="KW-1185">Reference proteome</keyword>
<gene>
    <name evidence="3" type="ORF">E0H26_21240</name>
</gene>
<comment type="caution">
    <text evidence="3">The sequence shown here is derived from an EMBL/GenBank/DDBJ whole genome shotgun (WGS) entry which is preliminary data.</text>
</comment>
<evidence type="ECO:0000256" key="1">
    <source>
        <dbReference type="SAM" id="MobiDB-lite"/>
    </source>
</evidence>
<protein>
    <submittedName>
        <fullName evidence="3">XRE family transcriptional regulator</fullName>
    </submittedName>
</protein>
<organism evidence="3 4">
    <name type="scientific">Micromonospora zingiberis</name>
    <dbReference type="NCBI Taxonomy" id="2053011"/>
    <lineage>
        <taxon>Bacteria</taxon>
        <taxon>Bacillati</taxon>
        <taxon>Actinomycetota</taxon>
        <taxon>Actinomycetes</taxon>
        <taxon>Micromonosporales</taxon>
        <taxon>Micromonosporaceae</taxon>
        <taxon>Micromonospora</taxon>
    </lineage>
</organism>
<sequence length="141" mass="15957">MTTTPDPEAGRLGDSILLSDRLKKTREYLNFSQQWVSERTGIPRSAISEIERGARRVDSLELKKLARLYRYPVSYFLDEDLDAIPAEHAVAGLPRRLTNLKPEDLNQVMKFAQFLETSYEADAEVDGHDDHPVPARRGASS</sequence>
<dbReference type="Proteomes" id="UP000292274">
    <property type="component" value="Unassembled WGS sequence"/>
</dbReference>
<name>A0A4R0GGC3_9ACTN</name>
<evidence type="ECO:0000313" key="4">
    <source>
        <dbReference type="Proteomes" id="UP000292274"/>
    </source>
</evidence>
<dbReference type="OrthoDB" id="9794834at2"/>
<feature type="region of interest" description="Disordered" evidence="1">
    <location>
        <begin position="122"/>
        <end position="141"/>
    </location>
</feature>
<dbReference type="SMART" id="SM00530">
    <property type="entry name" value="HTH_XRE"/>
    <property type="match status" value="1"/>
</dbReference>
<dbReference type="InterPro" id="IPR010982">
    <property type="entry name" value="Lambda_DNA-bd_dom_sf"/>
</dbReference>
<dbReference type="SUPFAM" id="SSF47413">
    <property type="entry name" value="lambda repressor-like DNA-binding domains"/>
    <property type="match status" value="1"/>
</dbReference>
<evidence type="ECO:0000313" key="3">
    <source>
        <dbReference type="EMBL" id="TCB94449.1"/>
    </source>
</evidence>
<dbReference type="EMBL" id="SJJR01000016">
    <property type="protein sequence ID" value="TCB94449.1"/>
    <property type="molecule type" value="Genomic_DNA"/>
</dbReference>
<dbReference type="PROSITE" id="PS50943">
    <property type="entry name" value="HTH_CROC1"/>
    <property type="match status" value="1"/>
</dbReference>
<dbReference type="RefSeq" id="WP_131306457.1">
    <property type="nucleotide sequence ID" value="NZ_SJJR01000016.1"/>
</dbReference>
<dbReference type="Gene3D" id="1.10.260.40">
    <property type="entry name" value="lambda repressor-like DNA-binding domains"/>
    <property type="match status" value="1"/>
</dbReference>
<dbReference type="Pfam" id="PF01381">
    <property type="entry name" value="HTH_3"/>
    <property type="match status" value="1"/>
</dbReference>
<dbReference type="GO" id="GO:0003677">
    <property type="term" value="F:DNA binding"/>
    <property type="evidence" value="ECO:0007669"/>
    <property type="project" value="InterPro"/>
</dbReference>
<dbReference type="InterPro" id="IPR001387">
    <property type="entry name" value="Cro/C1-type_HTH"/>
</dbReference>